<dbReference type="AlphaFoldDB" id="A0A087TRA6"/>
<accession>A0A087TRA6</accession>
<dbReference type="PANTHER" id="PTHR12203">
    <property type="entry name" value="KDEL LYS-ASP-GLU-LEU CONTAINING - RELATED"/>
    <property type="match status" value="1"/>
</dbReference>
<evidence type="ECO:0000259" key="8">
    <source>
        <dbReference type="SMART" id="SM00672"/>
    </source>
</evidence>
<keyword evidence="10" id="KW-1185">Reference proteome</keyword>
<comment type="catalytic activity">
    <reaction evidence="6">
        <text>L-seryl-[EGF-like domain protein] + UDP-alpha-D-glucose = 3-O-(beta-D-glucosyl)-L-seryl-[EGF-like domain protein] + UDP + H(+)</text>
        <dbReference type="Rhea" id="RHEA:58116"/>
        <dbReference type="Rhea" id="RHEA-COMP:14610"/>
        <dbReference type="Rhea" id="RHEA-COMP:16010"/>
        <dbReference type="ChEBI" id="CHEBI:15378"/>
        <dbReference type="ChEBI" id="CHEBI:29999"/>
        <dbReference type="ChEBI" id="CHEBI:58223"/>
        <dbReference type="ChEBI" id="CHEBI:58885"/>
        <dbReference type="ChEBI" id="CHEBI:140576"/>
    </reaction>
</comment>
<comment type="pathway">
    <text evidence="3">Protein modification.</text>
</comment>
<feature type="non-terminal residue" evidence="9">
    <location>
        <position position="527"/>
    </location>
</feature>
<dbReference type="Proteomes" id="UP000054359">
    <property type="component" value="Unassembled WGS sequence"/>
</dbReference>
<dbReference type="Pfam" id="PF05686">
    <property type="entry name" value="Glyco_transf_90"/>
    <property type="match status" value="1"/>
</dbReference>
<dbReference type="SMART" id="SM00672">
    <property type="entry name" value="CAP10"/>
    <property type="match status" value="1"/>
</dbReference>
<dbReference type="InterPro" id="IPR013783">
    <property type="entry name" value="Ig-like_fold"/>
</dbReference>
<dbReference type="OrthoDB" id="541052at2759"/>
<evidence type="ECO:0000256" key="6">
    <source>
        <dbReference type="ARBA" id="ARBA00049246"/>
    </source>
</evidence>
<evidence type="ECO:0000256" key="3">
    <source>
        <dbReference type="ARBA" id="ARBA00043952"/>
    </source>
</evidence>
<dbReference type="OMA" id="MFMDATL"/>
<dbReference type="STRING" id="407821.A0A087TRA6"/>
<comment type="function">
    <text evidence="4">Protein O-glucosyltransferase. Catalyzes the reaction that attaches glucose through an O-glycosidic linkage to a conserved serine residue found in the consensus sequence C-X-S-X-[PA]-C in epidermal growth factor-like repeats. Regulates Notch signaling by glucosylating Notch in the ER, glucosylation is required for the correct folding and cleavage of Notch.</text>
</comment>
<dbReference type="InterPro" id="IPR051091">
    <property type="entry name" value="O-Glucosyltr/Glycosyltrsf_90"/>
</dbReference>
<dbReference type="EMBL" id="KK116389">
    <property type="protein sequence ID" value="KFM67645.1"/>
    <property type="molecule type" value="Genomic_DNA"/>
</dbReference>
<name>A0A087TRA6_STEMI</name>
<dbReference type="SUPFAM" id="SSF81296">
    <property type="entry name" value="E set domains"/>
    <property type="match status" value="1"/>
</dbReference>
<dbReference type="GO" id="GO:0046527">
    <property type="term" value="F:glucosyltransferase activity"/>
    <property type="evidence" value="ECO:0007669"/>
    <property type="project" value="TreeGrafter"/>
</dbReference>
<dbReference type="PANTHER" id="PTHR12203:SF122">
    <property type="entry name" value="GLYCOSYL TRANSFERASE CAP10 DOMAIN-CONTAINING PROTEIN"/>
    <property type="match status" value="1"/>
</dbReference>
<evidence type="ECO:0000313" key="9">
    <source>
        <dbReference type="EMBL" id="KFM67645.1"/>
    </source>
</evidence>
<keyword evidence="7" id="KW-1133">Transmembrane helix</keyword>
<keyword evidence="7" id="KW-0812">Transmembrane</keyword>
<dbReference type="Gene3D" id="2.60.40.10">
    <property type="entry name" value="Immunoglobulins"/>
    <property type="match status" value="1"/>
</dbReference>
<comment type="similarity">
    <text evidence="2">Belongs to the KDELC family.</text>
</comment>
<organism evidence="9 10">
    <name type="scientific">Stegodyphus mimosarum</name>
    <name type="common">African social velvet spider</name>
    <dbReference type="NCBI Taxonomy" id="407821"/>
    <lineage>
        <taxon>Eukaryota</taxon>
        <taxon>Metazoa</taxon>
        <taxon>Ecdysozoa</taxon>
        <taxon>Arthropoda</taxon>
        <taxon>Chelicerata</taxon>
        <taxon>Arachnida</taxon>
        <taxon>Araneae</taxon>
        <taxon>Araneomorphae</taxon>
        <taxon>Entelegynae</taxon>
        <taxon>Eresoidea</taxon>
        <taxon>Eresidae</taxon>
        <taxon>Stegodyphus</taxon>
    </lineage>
</organism>
<evidence type="ECO:0000313" key="10">
    <source>
        <dbReference type="Proteomes" id="UP000054359"/>
    </source>
</evidence>
<dbReference type="InterPro" id="IPR006598">
    <property type="entry name" value="CAP10"/>
</dbReference>
<keyword evidence="7" id="KW-0472">Membrane</keyword>
<evidence type="ECO:0000256" key="1">
    <source>
        <dbReference type="ARBA" id="ARBA00004319"/>
    </source>
</evidence>
<comment type="subcellular location">
    <subcellularLocation>
        <location evidence="1">Endoplasmic reticulum lumen</location>
    </subcellularLocation>
</comment>
<reference evidence="9 10" key="1">
    <citation type="submission" date="2013-11" db="EMBL/GenBank/DDBJ databases">
        <title>Genome sequencing of Stegodyphus mimosarum.</title>
        <authorList>
            <person name="Bechsgaard J."/>
        </authorList>
    </citation>
    <scope>NUCLEOTIDE SEQUENCE [LARGE SCALE GENOMIC DNA]</scope>
</reference>
<feature type="domain" description="Glycosyl transferase CAP10" evidence="8">
    <location>
        <begin position="250"/>
        <end position="494"/>
    </location>
</feature>
<evidence type="ECO:0000256" key="2">
    <source>
        <dbReference type="ARBA" id="ARBA00006063"/>
    </source>
</evidence>
<protein>
    <submittedName>
        <fullName evidence="9">KDEL motif-containing protein 1</fullName>
    </submittedName>
</protein>
<proteinExistence type="inferred from homology"/>
<evidence type="ECO:0000256" key="5">
    <source>
        <dbReference type="ARBA" id="ARBA00047553"/>
    </source>
</evidence>
<comment type="catalytic activity">
    <reaction evidence="5">
        <text>L-seryl-[EGF-like domain protein] + UDP-alpha-D-xylose = 3-O-(beta-D-xylosyl)-L-seryl-[EGF-like domain protein] + UDP + H(+)</text>
        <dbReference type="Rhea" id="RHEA:62016"/>
        <dbReference type="Rhea" id="RHEA-COMP:16010"/>
        <dbReference type="Rhea" id="RHEA-COMP:16011"/>
        <dbReference type="ChEBI" id="CHEBI:15378"/>
        <dbReference type="ChEBI" id="CHEBI:29999"/>
        <dbReference type="ChEBI" id="CHEBI:57632"/>
        <dbReference type="ChEBI" id="CHEBI:58223"/>
        <dbReference type="ChEBI" id="CHEBI:132085"/>
    </reaction>
</comment>
<feature type="transmembrane region" description="Helical" evidence="7">
    <location>
        <begin position="12"/>
        <end position="32"/>
    </location>
</feature>
<evidence type="ECO:0000256" key="4">
    <source>
        <dbReference type="ARBA" id="ARBA00045690"/>
    </source>
</evidence>
<evidence type="ECO:0000256" key="7">
    <source>
        <dbReference type="SAM" id="Phobius"/>
    </source>
</evidence>
<gene>
    <name evidence="9" type="ORF">X975_10711</name>
</gene>
<dbReference type="InterPro" id="IPR014756">
    <property type="entry name" value="Ig_E-set"/>
</dbReference>
<dbReference type="GO" id="GO:0005788">
    <property type="term" value="C:endoplasmic reticulum lumen"/>
    <property type="evidence" value="ECO:0007669"/>
    <property type="project" value="UniProtKB-SubCell"/>
</dbReference>
<sequence length="527" mass="61796">MQLAFHSHLCKIYWYCIFAVLCVTMNFFVYSIKEPFDSIDPASENVHTYNSKISLKNSKVYGPGLNANFTVPVRYFFIHLIDASNNSFSSSPQSLTIQVTGVKQKCRIWYQLLHVKDGLFIARYRLYETCFGVRIDIVYEDDWVADAPYIIEGILYHEQCYCPKPMKEWLSSLNCPSTYLQIQEDLAIFPVIDMDYVMEDALKRFNHPGSYSICHYSVVSNEVYRKCFGQYVGFSMFMDEILLSLARKVYLPDMEFLVNLGDWPLEQRSVNENPIPILSWCGSESTKDIVMPTYDITEATLEMMGRVMVDILSVMGNSGPPWEEKIKVAFWRGRDSRQERLDLIKISRQNPELINASLTNFFFYRKEEAEYGPKTEYISFFDFFKYRYQINIDGTVAAYRLPYLLAGSSLVLKQDSEFYEHFYHDLKPMVHYVPFHRNLSNLVEKLNWALTHDSEAKEIAENAQDYALSHLMPKDILCYYAVLIKEYSKRLKKPSKIHEEMENVKQPLQKNCYCPEFEKDARMKEEL</sequence>